<comment type="similarity">
    <text evidence="1 5">Belongs to the glutathione peroxidase family.</text>
</comment>
<protein>
    <recommendedName>
        <fullName evidence="5">Glutathione peroxidase</fullName>
    </recommendedName>
</protein>
<keyword evidence="2 5" id="KW-0575">Peroxidase</keyword>
<keyword evidence="3" id="KW-0712">Selenocysteine</keyword>
<name>A0ABQ9ZD50_9CRUS</name>
<sequence length="262" mass="30440">MSNQIFWKRQQRPYETQLILPVFASVFKATAKSQSHCESTRSLRLKMVAAAAQKMNVLLFMFVFWSGQTLAQEDHPEMMSSLGQPCNCTDTIFRFSERALNSEKTIRLSTFRNRDRQKYHELNALQDELFRDLAILAFPCNQFGKQEPGGSDLEILNGIRYVRPGDNFQPKMTLFQKTVVNGANQHPLFAYLKAMSVHSCCPPTRDYFEESTKLYYTPIRNSDIRWNFEKFLIDRKGIPVMRYDAMARVADMRSDIDALVNF</sequence>
<evidence type="ECO:0000313" key="6">
    <source>
        <dbReference type="EMBL" id="KAK4010843.1"/>
    </source>
</evidence>
<dbReference type="SUPFAM" id="SSF52833">
    <property type="entry name" value="Thioredoxin-like"/>
    <property type="match status" value="1"/>
</dbReference>
<reference evidence="6 7" key="1">
    <citation type="journal article" date="2023" name="Nucleic Acids Res.">
        <title>The hologenome of Daphnia magna reveals possible DNA methylation and microbiome-mediated evolution of the host genome.</title>
        <authorList>
            <person name="Chaturvedi A."/>
            <person name="Li X."/>
            <person name="Dhandapani V."/>
            <person name="Marshall H."/>
            <person name="Kissane S."/>
            <person name="Cuenca-Cambronero M."/>
            <person name="Asole G."/>
            <person name="Calvet F."/>
            <person name="Ruiz-Romero M."/>
            <person name="Marangio P."/>
            <person name="Guigo R."/>
            <person name="Rago D."/>
            <person name="Mirbahai L."/>
            <person name="Eastwood N."/>
            <person name="Colbourne J.K."/>
            <person name="Zhou J."/>
            <person name="Mallon E."/>
            <person name="Orsini L."/>
        </authorList>
    </citation>
    <scope>NUCLEOTIDE SEQUENCE [LARGE SCALE GENOMIC DNA]</scope>
    <source>
        <strain evidence="6">LRV0_1</strain>
    </source>
</reference>
<evidence type="ECO:0000256" key="5">
    <source>
        <dbReference type="RuleBase" id="RU000499"/>
    </source>
</evidence>
<dbReference type="PRINTS" id="PR01011">
    <property type="entry name" value="GLUTPROXDASE"/>
</dbReference>
<accession>A0ABQ9ZD50</accession>
<evidence type="ECO:0000256" key="3">
    <source>
        <dbReference type="ARBA" id="ARBA00022933"/>
    </source>
</evidence>
<evidence type="ECO:0000313" key="7">
    <source>
        <dbReference type="Proteomes" id="UP001234178"/>
    </source>
</evidence>
<gene>
    <name evidence="6" type="ORF">OUZ56_019972</name>
</gene>
<dbReference type="PANTHER" id="PTHR11592">
    <property type="entry name" value="GLUTATHIONE PEROXIDASE"/>
    <property type="match status" value="1"/>
</dbReference>
<dbReference type="PANTHER" id="PTHR11592:SF134">
    <property type="entry name" value="PHOSPHOLIPID HYDROPEROXIDE GLUTATHIONE PEROXIDASE"/>
    <property type="match status" value="1"/>
</dbReference>
<dbReference type="InterPro" id="IPR029760">
    <property type="entry name" value="GPX_CS"/>
</dbReference>
<dbReference type="EMBL" id="JAOYFB010000003">
    <property type="protein sequence ID" value="KAK4010843.1"/>
    <property type="molecule type" value="Genomic_DNA"/>
</dbReference>
<dbReference type="Gene3D" id="3.40.30.10">
    <property type="entry name" value="Glutaredoxin"/>
    <property type="match status" value="1"/>
</dbReference>
<evidence type="ECO:0000256" key="1">
    <source>
        <dbReference type="ARBA" id="ARBA00006926"/>
    </source>
</evidence>
<evidence type="ECO:0000256" key="4">
    <source>
        <dbReference type="ARBA" id="ARBA00023002"/>
    </source>
</evidence>
<dbReference type="PROSITE" id="PS00763">
    <property type="entry name" value="GLUTATHIONE_PEROXID_2"/>
    <property type="match status" value="1"/>
</dbReference>
<dbReference type="PROSITE" id="PS51355">
    <property type="entry name" value="GLUTATHIONE_PEROXID_3"/>
    <property type="match status" value="1"/>
</dbReference>
<evidence type="ECO:0000256" key="2">
    <source>
        <dbReference type="ARBA" id="ARBA00022559"/>
    </source>
</evidence>
<proteinExistence type="inferred from homology"/>
<dbReference type="InterPro" id="IPR000889">
    <property type="entry name" value="Glutathione_peroxidase"/>
</dbReference>
<dbReference type="Pfam" id="PF00255">
    <property type="entry name" value="GSHPx"/>
    <property type="match status" value="1"/>
</dbReference>
<keyword evidence="7" id="KW-1185">Reference proteome</keyword>
<organism evidence="6 7">
    <name type="scientific">Daphnia magna</name>
    <dbReference type="NCBI Taxonomy" id="35525"/>
    <lineage>
        <taxon>Eukaryota</taxon>
        <taxon>Metazoa</taxon>
        <taxon>Ecdysozoa</taxon>
        <taxon>Arthropoda</taxon>
        <taxon>Crustacea</taxon>
        <taxon>Branchiopoda</taxon>
        <taxon>Diplostraca</taxon>
        <taxon>Cladocera</taxon>
        <taxon>Anomopoda</taxon>
        <taxon>Daphniidae</taxon>
        <taxon>Daphnia</taxon>
    </lineage>
</organism>
<dbReference type="Proteomes" id="UP001234178">
    <property type="component" value="Unassembled WGS sequence"/>
</dbReference>
<keyword evidence="4 5" id="KW-0560">Oxidoreductase</keyword>
<comment type="caution">
    <text evidence="6">The sequence shown here is derived from an EMBL/GenBank/DDBJ whole genome shotgun (WGS) entry which is preliminary data.</text>
</comment>
<dbReference type="InterPro" id="IPR036249">
    <property type="entry name" value="Thioredoxin-like_sf"/>
</dbReference>